<evidence type="ECO:0000313" key="4">
    <source>
        <dbReference type="Proteomes" id="UP000263094"/>
    </source>
</evidence>
<dbReference type="GO" id="GO:0032259">
    <property type="term" value="P:methylation"/>
    <property type="evidence" value="ECO:0007669"/>
    <property type="project" value="UniProtKB-KW"/>
</dbReference>
<proteinExistence type="predicted"/>
<dbReference type="Pfam" id="PF05050">
    <property type="entry name" value="Methyltransf_21"/>
    <property type="match status" value="1"/>
</dbReference>
<sequence length="262" mass="28208">MSQFRTSVPAVPLVQVTGGRGQCAALQQRIVRRARGALRRIGYDVRRLPDGQVGHELALLLERFEIDTVLDVGAGRGAYAALLRRGGFRGRIVSFEPRPALCRELRTAAADDDTWTVLPYALGNEPDDRSGAPRPADGTGARRLDELWEEITAPGERVFLRLDVPGRETRVIAGAGEFRDEIAGLQTGVSLPHGADGLPFDEALTLARGELGLTLMHVLPDVTDPASGRLLRCDLVLVEEDDPAEVSAAGAMSAHHPQPAFA</sequence>
<dbReference type="InterPro" id="IPR006342">
    <property type="entry name" value="FkbM_mtfrase"/>
</dbReference>
<feature type="domain" description="Methyltransferase FkbM" evidence="2">
    <location>
        <begin position="71"/>
        <end position="177"/>
    </location>
</feature>
<dbReference type="AlphaFoldDB" id="A0A372LVP8"/>
<dbReference type="EMBL" id="QUAK01000233">
    <property type="protein sequence ID" value="RFU82752.1"/>
    <property type="molecule type" value="Genomic_DNA"/>
</dbReference>
<keyword evidence="4" id="KW-1185">Reference proteome</keyword>
<keyword evidence="3" id="KW-0489">Methyltransferase</keyword>
<dbReference type="SUPFAM" id="SSF53335">
    <property type="entry name" value="S-adenosyl-L-methionine-dependent methyltransferases"/>
    <property type="match status" value="1"/>
</dbReference>
<evidence type="ECO:0000259" key="2">
    <source>
        <dbReference type="Pfam" id="PF05050"/>
    </source>
</evidence>
<organism evidence="3 4">
    <name type="scientific">Streptomyces triticagri</name>
    <dbReference type="NCBI Taxonomy" id="2293568"/>
    <lineage>
        <taxon>Bacteria</taxon>
        <taxon>Bacillati</taxon>
        <taxon>Actinomycetota</taxon>
        <taxon>Actinomycetes</taxon>
        <taxon>Kitasatosporales</taxon>
        <taxon>Streptomycetaceae</taxon>
        <taxon>Streptomyces</taxon>
    </lineage>
</organism>
<dbReference type="NCBIfam" id="TIGR01444">
    <property type="entry name" value="fkbM_fam"/>
    <property type="match status" value="1"/>
</dbReference>
<dbReference type="InterPro" id="IPR029063">
    <property type="entry name" value="SAM-dependent_MTases_sf"/>
</dbReference>
<dbReference type="PANTHER" id="PTHR36973">
    <property type="entry name" value="SLL1456 PROTEIN-RELATED"/>
    <property type="match status" value="1"/>
</dbReference>
<dbReference type="OrthoDB" id="4104638at2"/>
<keyword evidence="3" id="KW-0808">Transferase</keyword>
<evidence type="ECO:0000256" key="1">
    <source>
        <dbReference type="SAM" id="MobiDB-lite"/>
    </source>
</evidence>
<accession>A0A372LVP8</accession>
<dbReference type="RefSeq" id="WP_128559532.1">
    <property type="nucleotide sequence ID" value="NZ_QUAK01000233.1"/>
</dbReference>
<name>A0A372LVP8_9ACTN</name>
<dbReference type="InterPro" id="IPR053188">
    <property type="entry name" value="FkbM_Methyltransferase"/>
</dbReference>
<comment type="caution">
    <text evidence="3">The sequence shown here is derived from an EMBL/GenBank/DDBJ whole genome shotgun (WGS) entry which is preliminary data.</text>
</comment>
<protein>
    <submittedName>
        <fullName evidence="3">FkbM family methyltransferase</fullName>
    </submittedName>
</protein>
<reference evidence="3 4" key="1">
    <citation type="submission" date="2018-08" db="EMBL/GenBank/DDBJ databases">
        <title>Isolation, diversity and antifungal activity of Actinobacteria from wheat.</title>
        <authorList>
            <person name="Han C."/>
        </authorList>
    </citation>
    <scope>NUCLEOTIDE SEQUENCE [LARGE SCALE GENOMIC DNA]</scope>
    <source>
        <strain evidence="3 4">NEAU-YY421</strain>
    </source>
</reference>
<evidence type="ECO:0000313" key="3">
    <source>
        <dbReference type="EMBL" id="RFU82752.1"/>
    </source>
</evidence>
<dbReference type="Proteomes" id="UP000263094">
    <property type="component" value="Unassembled WGS sequence"/>
</dbReference>
<dbReference type="GO" id="GO:0008171">
    <property type="term" value="F:O-methyltransferase activity"/>
    <property type="evidence" value="ECO:0007669"/>
    <property type="project" value="TreeGrafter"/>
</dbReference>
<gene>
    <name evidence="3" type="ORF">DY218_31330</name>
</gene>
<feature type="region of interest" description="Disordered" evidence="1">
    <location>
        <begin position="121"/>
        <end position="140"/>
    </location>
</feature>
<dbReference type="PANTHER" id="PTHR36973:SF4">
    <property type="entry name" value="NODULATION PROTEIN"/>
    <property type="match status" value="1"/>
</dbReference>
<dbReference type="Gene3D" id="3.40.50.150">
    <property type="entry name" value="Vaccinia Virus protein VP39"/>
    <property type="match status" value="1"/>
</dbReference>